<organism evidence="1">
    <name type="scientific">Anguilla anguilla</name>
    <name type="common">European freshwater eel</name>
    <name type="synonym">Muraena anguilla</name>
    <dbReference type="NCBI Taxonomy" id="7936"/>
    <lineage>
        <taxon>Eukaryota</taxon>
        <taxon>Metazoa</taxon>
        <taxon>Chordata</taxon>
        <taxon>Craniata</taxon>
        <taxon>Vertebrata</taxon>
        <taxon>Euteleostomi</taxon>
        <taxon>Actinopterygii</taxon>
        <taxon>Neopterygii</taxon>
        <taxon>Teleostei</taxon>
        <taxon>Anguilliformes</taxon>
        <taxon>Anguillidae</taxon>
        <taxon>Anguilla</taxon>
    </lineage>
</organism>
<reference evidence="1" key="1">
    <citation type="submission" date="2014-11" db="EMBL/GenBank/DDBJ databases">
        <authorList>
            <person name="Amaro Gonzalez C."/>
        </authorList>
    </citation>
    <scope>NUCLEOTIDE SEQUENCE</scope>
</reference>
<evidence type="ECO:0000313" key="1">
    <source>
        <dbReference type="EMBL" id="JAH83105.1"/>
    </source>
</evidence>
<proteinExistence type="predicted"/>
<sequence>METELVSTRPLRMSLALAFSIGLFPNLQQAYCYTCAKMLNDGFVHFPAIPYQYRYCLSMLEEENESLPSLI</sequence>
<accession>A0A0E9W0L5</accession>
<protein>
    <submittedName>
        <fullName evidence="1">Uncharacterized protein</fullName>
    </submittedName>
</protein>
<dbReference type="EMBL" id="GBXM01025472">
    <property type="protein sequence ID" value="JAH83105.1"/>
    <property type="molecule type" value="Transcribed_RNA"/>
</dbReference>
<reference evidence="1" key="2">
    <citation type="journal article" date="2015" name="Fish Shellfish Immunol.">
        <title>Early steps in the European eel (Anguilla anguilla)-Vibrio vulnificus interaction in the gills: Role of the RtxA13 toxin.</title>
        <authorList>
            <person name="Callol A."/>
            <person name="Pajuelo D."/>
            <person name="Ebbesson L."/>
            <person name="Teles M."/>
            <person name="MacKenzie S."/>
            <person name="Amaro C."/>
        </authorList>
    </citation>
    <scope>NUCLEOTIDE SEQUENCE</scope>
</reference>
<dbReference type="AlphaFoldDB" id="A0A0E9W0L5"/>
<name>A0A0E9W0L5_ANGAN</name>